<dbReference type="InterPro" id="IPR003675">
    <property type="entry name" value="Rce1/LyrA-like_dom"/>
</dbReference>
<evidence type="ECO:0000256" key="1">
    <source>
        <dbReference type="SAM" id="MobiDB-lite"/>
    </source>
</evidence>
<dbReference type="EMBL" id="JACGWV010000001">
    <property type="protein sequence ID" value="MBA8807882.1"/>
    <property type="molecule type" value="Genomic_DNA"/>
</dbReference>
<keyword evidence="2" id="KW-0812">Transmembrane</keyword>
<dbReference type="PANTHER" id="PTHR36435:SF1">
    <property type="entry name" value="CAAX AMINO TERMINAL PROTEASE FAMILY PROTEIN"/>
    <property type="match status" value="1"/>
</dbReference>
<feature type="transmembrane region" description="Helical" evidence="2">
    <location>
        <begin position="32"/>
        <end position="54"/>
    </location>
</feature>
<feature type="region of interest" description="Disordered" evidence="1">
    <location>
        <begin position="1"/>
        <end position="24"/>
    </location>
</feature>
<accession>A0A7W3PDT0</accession>
<keyword evidence="2" id="KW-1133">Transmembrane helix</keyword>
<feature type="compositionally biased region" description="Polar residues" evidence="1">
    <location>
        <begin position="1"/>
        <end position="11"/>
    </location>
</feature>
<keyword evidence="5" id="KW-1185">Reference proteome</keyword>
<feature type="transmembrane region" description="Helical" evidence="2">
    <location>
        <begin position="60"/>
        <end position="85"/>
    </location>
</feature>
<evidence type="ECO:0000256" key="2">
    <source>
        <dbReference type="SAM" id="Phobius"/>
    </source>
</evidence>
<dbReference type="Pfam" id="PF02517">
    <property type="entry name" value="Rce1-like"/>
    <property type="match status" value="1"/>
</dbReference>
<evidence type="ECO:0000259" key="3">
    <source>
        <dbReference type="Pfam" id="PF02517"/>
    </source>
</evidence>
<keyword evidence="2" id="KW-0472">Membrane</keyword>
<dbReference type="PANTHER" id="PTHR36435">
    <property type="entry name" value="SLR1288 PROTEIN"/>
    <property type="match status" value="1"/>
</dbReference>
<protein>
    <recommendedName>
        <fullName evidence="3">CAAX prenyl protease 2/Lysostaphin resistance protein A-like domain-containing protein</fullName>
    </recommendedName>
</protein>
<evidence type="ECO:0000313" key="4">
    <source>
        <dbReference type="EMBL" id="MBA8807882.1"/>
    </source>
</evidence>
<feature type="domain" description="CAAX prenyl protease 2/Lysostaphin resistance protein A-like" evidence="3">
    <location>
        <begin position="147"/>
        <end position="232"/>
    </location>
</feature>
<dbReference type="Proteomes" id="UP000540568">
    <property type="component" value="Unassembled WGS sequence"/>
</dbReference>
<gene>
    <name evidence="4" type="ORF">FHX71_001824</name>
</gene>
<proteinExistence type="predicted"/>
<dbReference type="RefSeq" id="WP_344400268.1">
    <property type="nucleotide sequence ID" value="NZ_BAAATF010000006.1"/>
</dbReference>
<dbReference type="AlphaFoldDB" id="A0A7W3PDT0"/>
<comment type="caution">
    <text evidence="4">The sequence shown here is derived from an EMBL/GenBank/DDBJ whole genome shotgun (WGS) entry which is preliminary data.</text>
</comment>
<sequence length="248" mass="25858">MERTAMSTSDATRPKPAPTGTVAPDRPGWPEIVVGSLAALVAMLAIRLFGAIGLDEDPVVYGLILTAWSGVIGLIAFAVAALIRIRSWGAFSVRRTSWRWVLVGVAAGVVALLLKGLVNLGVITVTGFDADPQGDYYDAAGGGVLPLILTFLFLSILTPIGEEFFFRGVVTNALLRYGPVIGVVSSSVFFALVHGINMALPSALVVGLIAAEVMRRSGSIWPAVIVHAVNNVGLPLLVLITGTTGPTA</sequence>
<organism evidence="4 5">
    <name type="scientific">Promicromonospora sukumoe</name>
    <dbReference type="NCBI Taxonomy" id="88382"/>
    <lineage>
        <taxon>Bacteria</taxon>
        <taxon>Bacillati</taxon>
        <taxon>Actinomycetota</taxon>
        <taxon>Actinomycetes</taxon>
        <taxon>Micrococcales</taxon>
        <taxon>Promicromonosporaceae</taxon>
        <taxon>Promicromonospora</taxon>
    </lineage>
</organism>
<dbReference type="GO" id="GO:0004175">
    <property type="term" value="F:endopeptidase activity"/>
    <property type="evidence" value="ECO:0007669"/>
    <property type="project" value="UniProtKB-ARBA"/>
</dbReference>
<feature type="transmembrane region" description="Helical" evidence="2">
    <location>
        <begin position="97"/>
        <end position="116"/>
    </location>
</feature>
<evidence type="ECO:0000313" key="5">
    <source>
        <dbReference type="Proteomes" id="UP000540568"/>
    </source>
</evidence>
<feature type="transmembrane region" description="Helical" evidence="2">
    <location>
        <begin position="136"/>
        <end position="157"/>
    </location>
</feature>
<name>A0A7W3PDT0_9MICO</name>
<dbReference type="InterPro" id="IPR052710">
    <property type="entry name" value="CAAX_protease"/>
</dbReference>
<reference evidence="4 5" key="1">
    <citation type="submission" date="2020-07" db="EMBL/GenBank/DDBJ databases">
        <title>Sequencing the genomes of 1000 actinobacteria strains.</title>
        <authorList>
            <person name="Klenk H.-P."/>
        </authorList>
    </citation>
    <scope>NUCLEOTIDE SEQUENCE [LARGE SCALE GENOMIC DNA]</scope>
    <source>
        <strain evidence="4 5">DSM 44121</strain>
    </source>
</reference>
<dbReference type="GO" id="GO:0080120">
    <property type="term" value="P:CAAX-box protein maturation"/>
    <property type="evidence" value="ECO:0007669"/>
    <property type="project" value="UniProtKB-ARBA"/>
</dbReference>